<feature type="chain" id="PRO_5042901906" description="Glucose-methanol-choline oxidoreductase N-terminal domain-containing protein" evidence="5">
    <location>
        <begin position="22"/>
        <end position="620"/>
    </location>
</feature>
<reference evidence="8" key="1">
    <citation type="submission" date="2023-01" db="EMBL/GenBank/DDBJ databases">
        <title>Key to firefly adult light organ development and bioluminescence: homeobox transcription factors regulate luciferase expression and transportation to peroxisome.</title>
        <authorList>
            <person name="Fu X."/>
        </authorList>
    </citation>
    <scope>NUCLEOTIDE SEQUENCE [LARGE SCALE GENOMIC DNA]</scope>
</reference>
<dbReference type="SUPFAM" id="SSF51905">
    <property type="entry name" value="FAD/NAD(P)-binding domain"/>
    <property type="match status" value="1"/>
</dbReference>
<sequence>MKMASIAIICIIFFCVHYASGAEQYTVDDYLKIISEELKKSSSSIGLQNAYSHKPLNNQVKDFGAFSYIVIGGGSAGAVIASRLSENPKKLVLLLEAGGKETTFGNIPGLSVILQTQEYNWNYNTTPQTTSCLAMENQECAYPRGKGLGGSSLINALAYARGNREDYDNWENMGNTGWSYNDCLDYFKKAEHFNIPGDLEYHGRTGPLNVEHHKPDSPQLTAFLEANRHLGYEILDYNGESQIGASKTQFNYLKGKRLSTAKTYLYPVWWRKNLKVLTNAYVTKIITNRNKNKAEGVLFTYNGVLYKAYARSEVILSAGVIGSPQILMLSGIGPKSHLESLNIPVIQDLPVGNHFQEHPGYHALYFSSNYTEPTRSMETYINEFLNGTGPYTIDANLQGVGFYKIRDRRDDEKSGNPDFEILIQPSNNTGDIVKRVHHYGDVAFDTIWKNIDTKSAFTLLCVVLHPVSEGTVRLKSNDPYEYPLIDTQIFSDSEGRDIAVMYEAIQKALHLVKTEPFRKLNAKLYDLPLPVCKNNYTYLSKDYWYCQLRQLTFHLFHGIGTCRMGQDPATSVVDNELKVHGISKLRVVDASVFPSMIAGHTNAPVIMVAEKAADLIKFKK</sequence>
<feature type="binding site" evidence="3">
    <location>
        <position position="282"/>
    </location>
    <ligand>
        <name>FAD</name>
        <dbReference type="ChEBI" id="CHEBI:57692"/>
    </ligand>
</feature>
<keyword evidence="5" id="KW-0732">Signal</keyword>
<evidence type="ECO:0000256" key="4">
    <source>
        <dbReference type="RuleBase" id="RU003968"/>
    </source>
</evidence>
<feature type="active site" description="Proton acceptor" evidence="2">
    <location>
        <position position="600"/>
    </location>
</feature>
<feature type="active site" description="Proton donor" evidence="2">
    <location>
        <position position="557"/>
    </location>
</feature>
<dbReference type="AlphaFoldDB" id="A0AAN7SMN8"/>
<proteinExistence type="inferred from homology"/>
<keyword evidence="4" id="KW-0285">Flavoprotein</keyword>
<evidence type="ECO:0000313" key="8">
    <source>
        <dbReference type="Proteomes" id="UP001353858"/>
    </source>
</evidence>
<dbReference type="Gene3D" id="3.50.50.60">
    <property type="entry name" value="FAD/NAD(P)-binding domain"/>
    <property type="match status" value="1"/>
</dbReference>
<feature type="signal peptide" evidence="5">
    <location>
        <begin position="1"/>
        <end position="21"/>
    </location>
</feature>
<dbReference type="GO" id="GO:0016614">
    <property type="term" value="F:oxidoreductase activity, acting on CH-OH group of donors"/>
    <property type="evidence" value="ECO:0007669"/>
    <property type="project" value="InterPro"/>
</dbReference>
<dbReference type="Pfam" id="PF05199">
    <property type="entry name" value="GMC_oxred_C"/>
    <property type="match status" value="1"/>
</dbReference>
<evidence type="ECO:0000313" key="7">
    <source>
        <dbReference type="EMBL" id="KAK4887894.1"/>
    </source>
</evidence>
<dbReference type="PROSITE" id="PS00623">
    <property type="entry name" value="GMC_OXRED_1"/>
    <property type="match status" value="1"/>
</dbReference>
<dbReference type="GO" id="GO:0050660">
    <property type="term" value="F:flavin adenine dinucleotide binding"/>
    <property type="evidence" value="ECO:0007669"/>
    <property type="project" value="InterPro"/>
</dbReference>
<dbReference type="Gene3D" id="3.30.560.10">
    <property type="entry name" value="Glucose Oxidase, domain 3"/>
    <property type="match status" value="1"/>
</dbReference>
<dbReference type="InterPro" id="IPR000172">
    <property type="entry name" value="GMC_OxRdtase_N"/>
</dbReference>
<organism evidence="7 8">
    <name type="scientific">Aquatica leii</name>
    <dbReference type="NCBI Taxonomy" id="1421715"/>
    <lineage>
        <taxon>Eukaryota</taxon>
        <taxon>Metazoa</taxon>
        <taxon>Ecdysozoa</taxon>
        <taxon>Arthropoda</taxon>
        <taxon>Hexapoda</taxon>
        <taxon>Insecta</taxon>
        <taxon>Pterygota</taxon>
        <taxon>Neoptera</taxon>
        <taxon>Endopterygota</taxon>
        <taxon>Coleoptera</taxon>
        <taxon>Polyphaga</taxon>
        <taxon>Elateriformia</taxon>
        <taxon>Elateroidea</taxon>
        <taxon>Lampyridae</taxon>
        <taxon>Luciolinae</taxon>
        <taxon>Aquatica</taxon>
    </lineage>
</organism>
<comment type="cofactor">
    <cofactor evidence="3">
        <name>FAD</name>
        <dbReference type="ChEBI" id="CHEBI:57692"/>
    </cofactor>
</comment>
<dbReference type="SUPFAM" id="SSF54373">
    <property type="entry name" value="FAD-linked reductases, C-terminal domain"/>
    <property type="match status" value="1"/>
</dbReference>
<protein>
    <recommendedName>
        <fullName evidence="6">Glucose-methanol-choline oxidoreductase N-terminal domain-containing protein</fullName>
    </recommendedName>
</protein>
<dbReference type="Pfam" id="PF00732">
    <property type="entry name" value="GMC_oxred_N"/>
    <property type="match status" value="1"/>
</dbReference>
<dbReference type="Proteomes" id="UP001353858">
    <property type="component" value="Unassembled WGS sequence"/>
</dbReference>
<dbReference type="PIRSF" id="PIRSF000137">
    <property type="entry name" value="Alcohol_oxidase"/>
    <property type="match status" value="1"/>
</dbReference>
<evidence type="ECO:0000259" key="6">
    <source>
        <dbReference type="PROSITE" id="PS00623"/>
    </source>
</evidence>
<keyword evidence="8" id="KW-1185">Reference proteome</keyword>
<dbReference type="PANTHER" id="PTHR11552:SF158">
    <property type="entry name" value="GH23626P-RELATED"/>
    <property type="match status" value="1"/>
</dbReference>
<evidence type="ECO:0000256" key="3">
    <source>
        <dbReference type="PIRSR" id="PIRSR000137-2"/>
    </source>
</evidence>
<dbReference type="PANTHER" id="PTHR11552">
    <property type="entry name" value="GLUCOSE-METHANOL-CHOLINE GMC OXIDOREDUCTASE"/>
    <property type="match status" value="1"/>
</dbReference>
<keyword evidence="3 4" id="KW-0274">FAD</keyword>
<dbReference type="EMBL" id="JARPUR010000001">
    <property type="protein sequence ID" value="KAK4887894.1"/>
    <property type="molecule type" value="Genomic_DNA"/>
</dbReference>
<evidence type="ECO:0000256" key="5">
    <source>
        <dbReference type="SAM" id="SignalP"/>
    </source>
</evidence>
<feature type="domain" description="Glucose-methanol-choline oxidoreductase N-terminal" evidence="6">
    <location>
        <begin position="145"/>
        <end position="168"/>
    </location>
</feature>
<gene>
    <name evidence="7" type="ORF">RN001_004165</name>
</gene>
<comment type="similarity">
    <text evidence="1 4">Belongs to the GMC oxidoreductase family.</text>
</comment>
<dbReference type="InterPro" id="IPR007867">
    <property type="entry name" value="GMC_OxRtase_C"/>
</dbReference>
<evidence type="ECO:0000256" key="1">
    <source>
        <dbReference type="ARBA" id="ARBA00010790"/>
    </source>
</evidence>
<accession>A0AAN7SMN8</accession>
<evidence type="ECO:0000256" key="2">
    <source>
        <dbReference type="PIRSR" id="PIRSR000137-1"/>
    </source>
</evidence>
<comment type="caution">
    <text evidence="7">The sequence shown here is derived from an EMBL/GenBank/DDBJ whole genome shotgun (WGS) entry which is preliminary data.</text>
</comment>
<name>A0AAN7SMN8_9COLE</name>
<dbReference type="InterPro" id="IPR036188">
    <property type="entry name" value="FAD/NAD-bd_sf"/>
</dbReference>
<dbReference type="InterPro" id="IPR012132">
    <property type="entry name" value="GMC_OxRdtase"/>
</dbReference>